<evidence type="ECO:0000256" key="1">
    <source>
        <dbReference type="SAM" id="Phobius"/>
    </source>
</evidence>
<keyword evidence="1" id="KW-0812">Transmembrane</keyword>
<sequence length="74" mass="8680">MWYKYRLLRSRQPSLVIMQTLALGVYCYRLSMIILFTIHISIVEAPAKEGVRDQRVRSRIRWRRLTLALAAGAC</sequence>
<reference evidence="2" key="2">
    <citation type="submission" date="2013-05" db="EMBL/GenBank/DDBJ databases">
        <authorList>
            <person name="Carter J.-M."/>
            <person name="Baker S.C."/>
            <person name="Pink R."/>
            <person name="Carter D.R.F."/>
            <person name="Collins A."/>
            <person name="Tomlin J."/>
            <person name="Gibbs M."/>
            <person name="Breuker C.J."/>
        </authorList>
    </citation>
    <scope>NUCLEOTIDE SEQUENCE</scope>
    <source>
        <tissue evidence="2">Ovary</tissue>
    </source>
</reference>
<protein>
    <submittedName>
        <fullName evidence="2">Uncharacterized protein</fullName>
    </submittedName>
</protein>
<proteinExistence type="predicted"/>
<reference evidence="2" key="1">
    <citation type="journal article" date="2013" name="BMC Genomics">
        <title>Unscrambling butterfly oogenesis.</title>
        <authorList>
            <person name="Carter J.M."/>
            <person name="Baker S.C."/>
            <person name="Pink R."/>
            <person name="Carter D.R."/>
            <person name="Collins A."/>
            <person name="Tomlin J."/>
            <person name="Gibbs M."/>
            <person name="Breuker C.J."/>
        </authorList>
    </citation>
    <scope>NUCLEOTIDE SEQUENCE</scope>
    <source>
        <tissue evidence="2">Ovary</tissue>
    </source>
</reference>
<organism evidence="2">
    <name type="scientific">Pararge aegeria</name>
    <name type="common">speckled wood butterfly</name>
    <dbReference type="NCBI Taxonomy" id="116150"/>
    <lineage>
        <taxon>Eukaryota</taxon>
        <taxon>Metazoa</taxon>
        <taxon>Ecdysozoa</taxon>
        <taxon>Arthropoda</taxon>
        <taxon>Hexapoda</taxon>
        <taxon>Insecta</taxon>
        <taxon>Pterygota</taxon>
        <taxon>Neoptera</taxon>
        <taxon>Endopterygota</taxon>
        <taxon>Lepidoptera</taxon>
        <taxon>Glossata</taxon>
        <taxon>Ditrysia</taxon>
        <taxon>Papilionoidea</taxon>
        <taxon>Nymphalidae</taxon>
        <taxon>Satyrinae</taxon>
        <taxon>Satyrini</taxon>
        <taxon>Parargina</taxon>
        <taxon>Pararge</taxon>
    </lineage>
</organism>
<feature type="transmembrane region" description="Helical" evidence="1">
    <location>
        <begin position="21"/>
        <end position="42"/>
    </location>
</feature>
<accession>S4P133</accession>
<dbReference type="AlphaFoldDB" id="S4P133"/>
<keyword evidence="1" id="KW-0472">Membrane</keyword>
<evidence type="ECO:0000313" key="2">
    <source>
        <dbReference type="EMBL" id="JAA79890.1"/>
    </source>
</evidence>
<feature type="non-terminal residue" evidence="2">
    <location>
        <position position="74"/>
    </location>
</feature>
<dbReference type="EMBL" id="GAIX01012670">
    <property type="protein sequence ID" value="JAA79890.1"/>
    <property type="molecule type" value="Transcribed_RNA"/>
</dbReference>
<keyword evidence="1" id="KW-1133">Transmembrane helix</keyword>
<name>S4P133_9NEOP</name>